<feature type="transmembrane region" description="Helical" evidence="15">
    <location>
        <begin position="753"/>
        <end position="774"/>
    </location>
</feature>
<comment type="subunit">
    <text evidence="5 15">Tightly associated with the cellulose synthase catalytic subunit.</text>
</comment>
<sequence>MLRTRFLHMIRPAPLRSWSPSRRTAFLLVAMSWLPWGPWQGAAAQAPAAAASAPAVQPPATPTGAAGAAATQQPGGKHVLTLRQMGAYGPIALRGVDHARKLDIGVRLDEVVTAARLRLAFTYSPALVFPLSHIKLALNDEVIATLPLEEKEAGRLVTREIDIDPRFFTDFNHLRLQLIAHYTLDHCEDPLHSSLWADISPATTLTLSTAHVTLPDNLALLPAPFFDRRDNRRVTVPFVLPASADGPTLRAAGVVASWLGALAAYREARFPVARTAPANADAIAFVTPGTAPAGLNLPAIEGPTVRIMPNPASPERKLLVVAGRNAQELQTAANALVLGKAALAGNSARVESVDIGKPRQPYDAPSWAPTDRPVLFRELVPDPQALQVAGSNPGAIRVTLRVPADLYDWTRSNVPLSLRYRYTAPSTYNDSVLSIDINDQLVRSYRLRPLAATDDHNVVSVPLLSGTTASASQRVGIPAFRVGSNNQMQFQFHIDSQKTGLCTSTATDVARAAIDPDSTIDFSGFRHYTGLPNLAYFANSGYPFTRLADLADTALVIPDAPTTLDQEALLSLLGHMGKWTGLPSLRVTVVPVSAIDSVRDRNLLLVGTGSAAATLARWGKSLPLLIARGKTEIALRDQRSSTWSNWLAGVQEDPPTPVGRAILSADGPVAALVGFESPYAGGNSVVALTATDDRRVADVLDALEDPAKVAQMRGDLTVIRQDQVDGLRLGKRYYVGDLPWYARIWVRVSAFPGLMAIAGLLAGLVVALSLFWTLGKLAARRNGS</sequence>
<comment type="similarity">
    <text evidence="4 15">Belongs to the AcsB/BcsB family.</text>
</comment>
<keyword evidence="13 15" id="KW-0472">Membrane</keyword>
<evidence type="ECO:0000256" key="12">
    <source>
        <dbReference type="ARBA" id="ARBA00022989"/>
    </source>
</evidence>
<dbReference type="GO" id="GO:0006011">
    <property type="term" value="P:UDP-alpha-D-glucose metabolic process"/>
    <property type="evidence" value="ECO:0007669"/>
    <property type="project" value="InterPro"/>
</dbReference>
<proteinExistence type="inferred from homology"/>
<dbReference type="PRINTS" id="PR01440">
    <property type="entry name" value="CELLSNTHASEB"/>
</dbReference>
<comment type="function">
    <text evidence="1 15">Binds the cellulose synthase activator, bis-(3'-5') cyclic diguanylic acid (c-di-GMP).</text>
</comment>
<keyword evidence="9 15" id="KW-0973">c-di-GMP</keyword>
<keyword evidence="11 15" id="KW-0135">Cellulose biosynthesis</keyword>
<dbReference type="Pfam" id="PF03170">
    <property type="entry name" value="BcsB"/>
    <property type="match status" value="1"/>
</dbReference>
<evidence type="ECO:0000256" key="11">
    <source>
        <dbReference type="ARBA" id="ARBA00022916"/>
    </source>
</evidence>
<dbReference type="InterPro" id="IPR003920">
    <property type="entry name" value="Cell_synth_B"/>
</dbReference>
<dbReference type="NCBIfam" id="NF008323">
    <property type="entry name" value="PRK11114.1-1"/>
    <property type="match status" value="1"/>
</dbReference>
<keyword evidence="10 15" id="KW-0812">Transmembrane</keyword>
<comment type="subcellular location">
    <subcellularLocation>
        <location evidence="2">Cell inner membrane</location>
        <topology evidence="2">Single-pass membrane protein</topology>
    </subcellularLocation>
</comment>
<evidence type="ECO:0000256" key="5">
    <source>
        <dbReference type="ARBA" id="ARBA00011437"/>
    </source>
</evidence>
<dbReference type="GO" id="GO:0030244">
    <property type="term" value="P:cellulose biosynthetic process"/>
    <property type="evidence" value="ECO:0007669"/>
    <property type="project" value="UniProtKB-KW"/>
</dbReference>
<dbReference type="PANTHER" id="PTHR39083">
    <property type="entry name" value="CYCLIC DI-GMP-BINDING PROTEIN"/>
    <property type="match status" value="1"/>
</dbReference>
<protein>
    <recommendedName>
        <fullName evidence="6 15">Cyclic di-GMP-binding protein</fullName>
    </recommendedName>
    <alternativeName>
        <fullName evidence="14 15">Cellulose synthase regulatory subunit</fullName>
    </alternativeName>
</protein>
<dbReference type="EMBL" id="FMSH01000081">
    <property type="protein sequence ID" value="SCU74314.1"/>
    <property type="molecule type" value="Genomic_DNA"/>
</dbReference>
<evidence type="ECO:0000256" key="2">
    <source>
        <dbReference type="ARBA" id="ARBA00004377"/>
    </source>
</evidence>
<evidence type="ECO:0000256" key="10">
    <source>
        <dbReference type="ARBA" id="ARBA00022692"/>
    </source>
</evidence>
<evidence type="ECO:0000256" key="1">
    <source>
        <dbReference type="ARBA" id="ARBA00002057"/>
    </source>
</evidence>
<evidence type="ECO:0000256" key="13">
    <source>
        <dbReference type="ARBA" id="ARBA00023136"/>
    </source>
</evidence>
<keyword evidence="8 15" id="KW-0997">Cell inner membrane</keyword>
<feature type="region of interest" description="Disordered" evidence="16">
    <location>
        <begin position="53"/>
        <end position="72"/>
    </location>
</feature>
<keyword evidence="7 15" id="KW-1003">Cell membrane</keyword>
<evidence type="ECO:0000256" key="15">
    <source>
        <dbReference type="RuleBase" id="RU365021"/>
    </source>
</evidence>
<evidence type="ECO:0000256" key="7">
    <source>
        <dbReference type="ARBA" id="ARBA00022475"/>
    </source>
</evidence>
<gene>
    <name evidence="17" type="primary">bcsB</name>
    <name evidence="17" type="ORF">CNECB9_1710003</name>
</gene>
<evidence type="ECO:0000256" key="8">
    <source>
        <dbReference type="ARBA" id="ARBA00022519"/>
    </source>
</evidence>
<keyword evidence="12 15" id="KW-1133">Transmembrane helix</keyword>
<comment type="pathway">
    <text evidence="3 15">Glycan metabolism; bacterial cellulose biosynthesis.</text>
</comment>
<feature type="compositionally biased region" description="Low complexity" evidence="16">
    <location>
        <begin position="62"/>
        <end position="72"/>
    </location>
</feature>
<dbReference type="NCBIfam" id="NF008326">
    <property type="entry name" value="PRK11114.1-5"/>
    <property type="match status" value="1"/>
</dbReference>
<dbReference type="AlphaFoldDB" id="A0A1K0J5I4"/>
<dbReference type="InterPro" id="IPR018513">
    <property type="entry name" value="Cell_synthase_bac"/>
</dbReference>
<name>A0A1K0J5I4_CUPNE</name>
<dbReference type="PANTHER" id="PTHR39083:SF1">
    <property type="entry name" value="CYCLIC DI-GMP-BINDING PROTEIN"/>
    <property type="match status" value="1"/>
</dbReference>
<reference evidence="17" key="1">
    <citation type="submission" date="2016-09" db="EMBL/GenBank/DDBJ databases">
        <authorList>
            <person name="Capua I."/>
            <person name="De Benedictis P."/>
            <person name="Joannis T."/>
            <person name="Lombin L.H."/>
            <person name="Cattoli G."/>
        </authorList>
    </citation>
    <scope>NUCLEOTIDE SEQUENCE</scope>
    <source>
        <strain evidence="17">B9</strain>
    </source>
</reference>
<dbReference type="Gene3D" id="2.60.120.260">
    <property type="entry name" value="Galactose-binding domain-like"/>
    <property type="match status" value="2"/>
</dbReference>
<evidence type="ECO:0000256" key="6">
    <source>
        <dbReference type="ARBA" id="ARBA00021844"/>
    </source>
</evidence>
<evidence type="ECO:0000256" key="9">
    <source>
        <dbReference type="ARBA" id="ARBA00022636"/>
    </source>
</evidence>
<evidence type="ECO:0000256" key="16">
    <source>
        <dbReference type="SAM" id="MobiDB-lite"/>
    </source>
</evidence>
<evidence type="ECO:0000313" key="17">
    <source>
        <dbReference type="EMBL" id="SCU74314.1"/>
    </source>
</evidence>
<evidence type="ECO:0000256" key="3">
    <source>
        <dbReference type="ARBA" id="ARBA00005186"/>
    </source>
</evidence>
<evidence type="ECO:0000256" key="4">
    <source>
        <dbReference type="ARBA" id="ARBA00010714"/>
    </source>
</evidence>
<organism evidence="17">
    <name type="scientific">Cupriavidus necator</name>
    <name type="common">Alcaligenes eutrophus</name>
    <name type="synonym">Ralstonia eutropha</name>
    <dbReference type="NCBI Taxonomy" id="106590"/>
    <lineage>
        <taxon>Bacteria</taxon>
        <taxon>Pseudomonadati</taxon>
        <taxon>Pseudomonadota</taxon>
        <taxon>Betaproteobacteria</taxon>
        <taxon>Burkholderiales</taxon>
        <taxon>Burkholderiaceae</taxon>
        <taxon>Cupriavidus</taxon>
    </lineage>
</organism>
<evidence type="ECO:0000256" key="14">
    <source>
        <dbReference type="ARBA" id="ARBA00033444"/>
    </source>
</evidence>
<accession>A0A1K0J5I4</accession>
<dbReference type="GO" id="GO:0005886">
    <property type="term" value="C:plasma membrane"/>
    <property type="evidence" value="ECO:0007669"/>
    <property type="project" value="UniProtKB-SubCell"/>
</dbReference>
<dbReference type="UniPathway" id="UPA00694"/>